<protein>
    <submittedName>
        <fullName evidence="1">KLTH0H11682p</fullName>
    </submittedName>
</protein>
<dbReference type="AlphaFoldDB" id="C5E3A4"/>
<gene>
    <name evidence="1" type="ordered locus">KLTH0H11682g</name>
</gene>
<keyword evidence="2" id="KW-1185">Reference proteome</keyword>
<sequence length="1009" mass="113682">MFVDYSSQNKFMSINYKFADKYLEMLHIEKLSSPENRLECLKVRTEGLGIKIIQNLEINDFAGDFNWIVYLYGLVLSKEQMLECGETLLSCPTLYMVEFALQGCRIEDAFSEESTLSSQLKLAIKCAYYEFIGPCEKIIYSLKTHFLSLRPRYDLPFNKFGYFQKVLYNEMFTDQAGNYKIHAGLLIMPSKFPSSYRILISEEGYPKSNIKVRFHKWSGYRAKSNLNRLEMNDVKPSCIENKVISVWKQGHSSELFGHYSYMLRLGKLPSNEEPPSETTVVMKDIKARSAKRTEKLRQFEDFVTSGNSWSSQKGQGVSSTYKSADLSFEGCQNSFNSKTDPSNEVLEFKARPSKRSRILPEGVMRSDSTACNTSIQGHIVSSRCGEQSPTSFIKENCTPVPIEPPNTAGDTNAGPHEIMRKTSSGVYENNKINSSLSNKYSRPKGQQTCVLAQCEKPLLPKKRLLVKSGTAGYREMTELEKDIYHLLEIRQTPKGVRGSAPLPSRSDKISAEKAKRFQQVRQELMENEEEFLFSSKKAGPPLSGDGVIDRHLKIAASTSRPQNAINPNLVKSLKPVSEIVAIIEKAEKVVAGQDLVQQLEGISQELKCSKSLESLSSSTLGKSFDNYSTARCYSSPGVPVNERGKNKTIAPAEKAACPPGENPLPNASIVQNRVTVPLDKALSSNDFYKFMNSSETLDSEQSVIIRRHLFSSEHEVQGQVYPSPEGQKENNASLSGEFLIEANSVSSSYDSSEIPEKCCVRSWQHITEAKNSIEAKKRPERSSCEAVFSYEPSDSSPERLKDLSAGEFSNFRNRNSALLTTSKDSGSYSASQPCSPTFSDAASLATSHTRPLDLKSKCASECSNNALCAKNRYCSIESGYVATELPVFKINENDPDLLYRVYMADPQNCLGQPEVIFRKPFEQRSNGLTQKLRKFMSSHSSSRKNTKSEPTYQEMYPALSNIRFRDFLRFKSRKLREDVRYFSHVAKLCVTDFKERPITAERELYEQFK</sequence>
<dbReference type="GeneID" id="8294711"/>
<dbReference type="KEGG" id="lth:KLTH0H11682g"/>
<dbReference type="HOGENOM" id="CLU_298094_0_0_1"/>
<proteinExistence type="predicted"/>
<dbReference type="Proteomes" id="UP000002036">
    <property type="component" value="Chromosome H"/>
</dbReference>
<dbReference type="eggNOG" id="ENOG502S5VC">
    <property type="taxonomic scope" value="Eukaryota"/>
</dbReference>
<name>C5E3A4_LACTC</name>
<dbReference type="InParanoid" id="C5E3A4"/>
<evidence type="ECO:0000313" key="1">
    <source>
        <dbReference type="EMBL" id="CAR30515.1"/>
    </source>
</evidence>
<dbReference type="EMBL" id="CU928180">
    <property type="protein sequence ID" value="CAR30515.1"/>
    <property type="molecule type" value="Genomic_DNA"/>
</dbReference>
<dbReference type="RefSeq" id="XP_002556377.1">
    <property type="nucleotide sequence ID" value="XM_002556331.1"/>
</dbReference>
<organism evidence="1 2">
    <name type="scientific">Lachancea thermotolerans (strain ATCC 56472 / CBS 6340 / NRRL Y-8284)</name>
    <name type="common">Yeast</name>
    <name type="synonym">Kluyveromyces thermotolerans</name>
    <dbReference type="NCBI Taxonomy" id="559295"/>
    <lineage>
        <taxon>Eukaryota</taxon>
        <taxon>Fungi</taxon>
        <taxon>Dikarya</taxon>
        <taxon>Ascomycota</taxon>
        <taxon>Saccharomycotina</taxon>
        <taxon>Saccharomycetes</taxon>
        <taxon>Saccharomycetales</taxon>
        <taxon>Saccharomycetaceae</taxon>
        <taxon>Lachancea</taxon>
    </lineage>
</organism>
<reference evidence="1 2" key="1">
    <citation type="journal article" date="2009" name="Genome Res.">
        <title>Comparative genomics of protoploid Saccharomycetaceae.</title>
        <authorList>
            <consortium name="The Genolevures Consortium"/>
            <person name="Souciet J.-L."/>
            <person name="Dujon B."/>
            <person name="Gaillardin C."/>
            <person name="Johnston M."/>
            <person name="Baret P.V."/>
            <person name="Cliften P."/>
            <person name="Sherman D.J."/>
            <person name="Weissenbach J."/>
            <person name="Westhof E."/>
            <person name="Wincker P."/>
            <person name="Jubin C."/>
            <person name="Poulain J."/>
            <person name="Barbe V."/>
            <person name="Segurens B."/>
            <person name="Artiguenave F."/>
            <person name="Anthouard V."/>
            <person name="Vacherie B."/>
            <person name="Val M.-E."/>
            <person name="Fulton R.S."/>
            <person name="Minx P."/>
            <person name="Wilson R."/>
            <person name="Durrens P."/>
            <person name="Jean G."/>
            <person name="Marck C."/>
            <person name="Martin T."/>
            <person name="Nikolski M."/>
            <person name="Rolland T."/>
            <person name="Seret M.-L."/>
            <person name="Casaregola S."/>
            <person name="Despons L."/>
            <person name="Fairhead C."/>
            <person name="Fischer G."/>
            <person name="Lafontaine I."/>
            <person name="Leh V."/>
            <person name="Lemaire M."/>
            <person name="de Montigny J."/>
            <person name="Neuveglise C."/>
            <person name="Thierry A."/>
            <person name="Blanc-Lenfle I."/>
            <person name="Bleykasten C."/>
            <person name="Diffels J."/>
            <person name="Fritsch E."/>
            <person name="Frangeul L."/>
            <person name="Goeffon A."/>
            <person name="Jauniaux N."/>
            <person name="Kachouri-Lafond R."/>
            <person name="Payen C."/>
            <person name="Potier S."/>
            <person name="Pribylova L."/>
            <person name="Ozanne C."/>
            <person name="Richard G.-F."/>
            <person name="Sacerdot C."/>
            <person name="Straub M.-L."/>
            <person name="Talla E."/>
        </authorList>
    </citation>
    <scope>NUCLEOTIDE SEQUENCE [LARGE SCALE GENOMIC DNA]</scope>
    <source>
        <strain evidence="2">ATCC 56472 / CBS 6340 / NRRL Y-8284</strain>
    </source>
</reference>
<dbReference type="OrthoDB" id="4036511at2759"/>
<evidence type="ECO:0000313" key="2">
    <source>
        <dbReference type="Proteomes" id="UP000002036"/>
    </source>
</evidence>
<accession>C5E3A4</accession>